<feature type="site" description="Important for enzyme activity" evidence="7">
    <location>
        <position position="182"/>
    </location>
</feature>
<dbReference type="InterPro" id="IPR036959">
    <property type="entry name" value="Peptidase_C12_UCH_sf"/>
</dbReference>
<feature type="active site" description="Nucleophile" evidence="7">
    <location>
        <position position="92"/>
    </location>
</feature>
<comment type="similarity">
    <text evidence="2 7 8">Belongs to the peptidase C12 family.</text>
</comment>
<keyword evidence="5 7" id="KW-0378">Hydrolase</keyword>
<evidence type="ECO:0000313" key="10">
    <source>
        <dbReference type="EMBL" id="WFC95481.1"/>
    </source>
</evidence>
<dbReference type="EC" id="3.4.19.12" evidence="8"/>
<dbReference type="Gene3D" id="3.40.532.10">
    <property type="entry name" value="Peptidase C12, ubiquitin carboxyl-terminal hydrolase"/>
    <property type="match status" value="1"/>
</dbReference>
<dbReference type="FunFam" id="3.40.532.10:FF:000006">
    <property type="entry name" value="Ubiquitin carboxyl-terminal hydrolase"/>
    <property type="match status" value="1"/>
</dbReference>
<keyword evidence="11" id="KW-1185">Reference proteome</keyword>
<dbReference type="PANTHER" id="PTHR10589">
    <property type="entry name" value="UBIQUITIN CARBOXYL-TERMINAL HYDROLASE"/>
    <property type="match status" value="1"/>
</dbReference>
<dbReference type="PROSITE" id="PS52048">
    <property type="entry name" value="UCH_DOMAIN"/>
    <property type="match status" value="1"/>
</dbReference>
<dbReference type="GO" id="GO:0005737">
    <property type="term" value="C:cytoplasm"/>
    <property type="evidence" value="ECO:0007669"/>
    <property type="project" value="TreeGrafter"/>
</dbReference>
<gene>
    <name evidence="10" type="primary">YUH1</name>
    <name evidence="10" type="ORF">MBRA1_002129</name>
</gene>
<dbReference type="SUPFAM" id="SSF54001">
    <property type="entry name" value="Cysteine proteinases"/>
    <property type="match status" value="1"/>
</dbReference>
<feature type="active site" description="Proton donor" evidence="7">
    <location>
        <position position="166"/>
    </location>
</feature>
<organism evidence="10 11">
    <name type="scientific">Malassezia brasiliensis</name>
    <dbReference type="NCBI Taxonomy" id="1821822"/>
    <lineage>
        <taxon>Eukaryota</taxon>
        <taxon>Fungi</taxon>
        <taxon>Dikarya</taxon>
        <taxon>Basidiomycota</taxon>
        <taxon>Ustilaginomycotina</taxon>
        <taxon>Malasseziomycetes</taxon>
        <taxon>Malasseziales</taxon>
        <taxon>Malasseziaceae</taxon>
        <taxon>Malassezia</taxon>
    </lineage>
</organism>
<evidence type="ECO:0000256" key="4">
    <source>
        <dbReference type="ARBA" id="ARBA00022786"/>
    </source>
</evidence>
<dbReference type="InterPro" id="IPR038765">
    <property type="entry name" value="Papain-like_cys_pep_sf"/>
</dbReference>
<keyword evidence="6 7" id="KW-0788">Thiol protease</keyword>
<protein>
    <recommendedName>
        <fullName evidence="8">Ubiquitin carboxyl-terminal hydrolase</fullName>
        <ecNumber evidence="8">3.4.19.12</ecNumber>
    </recommendedName>
</protein>
<dbReference type="GO" id="GO:0006511">
    <property type="term" value="P:ubiquitin-dependent protein catabolic process"/>
    <property type="evidence" value="ECO:0007669"/>
    <property type="project" value="UniProtKB-UniRule"/>
</dbReference>
<evidence type="ECO:0000256" key="5">
    <source>
        <dbReference type="ARBA" id="ARBA00022801"/>
    </source>
</evidence>
<dbReference type="CDD" id="cd09616">
    <property type="entry name" value="Peptidase_C12_UCH_L1_L3"/>
    <property type="match status" value="1"/>
</dbReference>
<evidence type="ECO:0000256" key="2">
    <source>
        <dbReference type="ARBA" id="ARBA00009326"/>
    </source>
</evidence>
<dbReference type="InterPro" id="IPR057254">
    <property type="entry name" value="UCH_AS"/>
</dbReference>
<dbReference type="AlphaFoldDB" id="A0AAF0DTL3"/>
<keyword evidence="3 7" id="KW-0645">Protease</keyword>
<evidence type="ECO:0000256" key="6">
    <source>
        <dbReference type="ARBA" id="ARBA00022807"/>
    </source>
</evidence>
<dbReference type="PRINTS" id="PR00707">
    <property type="entry name" value="UBCTHYDRLASE"/>
</dbReference>
<dbReference type="Pfam" id="PF01088">
    <property type="entry name" value="Peptidase_C12"/>
    <property type="match status" value="1"/>
</dbReference>
<evidence type="ECO:0000256" key="8">
    <source>
        <dbReference type="RuleBase" id="RU361215"/>
    </source>
</evidence>
<dbReference type="PROSITE" id="PS00140">
    <property type="entry name" value="UCH_1"/>
    <property type="match status" value="1"/>
</dbReference>
<evidence type="ECO:0000256" key="3">
    <source>
        <dbReference type="ARBA" id="ARBA00022670"/>
    </source>
</evidence>
<dbReference type="EMBL" id="CP119952">
    <property type="protein sequence ID" value="WFC95481.1"/>
    <property type="molecule type" value="Genomic_DNA"/>
</dbReference>
<evidence type="ECO:0000256" key="7">
    <source>
        <dbReference type="PROSITE-ProRule" id="PRU01393"/>
    </source>
</evidence>
<feature type="site" description="Transition state stabilizer" evidence="7">
    <location>
        <position position="86"/>
    </location>
</feature>
<proteinExistence type="inferred from homology"/>
<keyword evidence="4 7" id="KW-0833">Ubl conjugation pathway</keyword>
<dbReference type="PANTHER" id="PTHR10589:SF17">
    <property type="entry name" value="UBIQUITIN CARBOXYL-TERMINAL HYDROLASE"/>
    <property type="match status" value="1"/>
</dbReference>
<feature type="domain" description="UCH catalytic" evidence="9">
    <location>
        <begin position="3"/>
        <end position="238"/>
    </location>
</feature>
<dbReference type="GO" id="GO:0004843">
    <property type="term" value="F:cysteine-type deubiquitinase activity"/>
    <property type="evidence" value="ECO:0007669"/>
    <property type="project" value="UniProtKB-UniRule"/>
</dbReference>
<evidence type="ECO:0000259" key="9">
    <source>
        <dbReference type="PROSITE" id="PS52048"/>
    </source>
</evidence>
<reference evidence="10" key="1">
    <citation type="submission" date="2023-03" db="EMBL/GenBank/DDBJ databases">
        <title>Mating type loci evolution in Malassezia.</title>
        <authorList>
            <person name="Coelho M.A."/>
        </authorList>
    </citation>
    <scope>NUCLEOTIDE SEQUENCE</scope>
    <source>
        <strain evidence="10">CBS 14135</strain>
    </source>
</reference>
<sequence>MSSWVPLEANPELFSAWSAQLGLDTQQSTFHDIFGLDEELLAMVPQPVHAVLCLLPLTPNIEARHRTEDAAYTPPQGADEVLWFEQTIGNACGTIGLLHAIANSPAAQSMAPDSPLAQLLRVARGATPAERTKLLESSDALKTAHAVTAEQGQTAAPDADDPVDLHFVAFVRGPDGKLWELDGRRRGPVARDVPVASASALLPSATKFVQDYYVRCAMLTQMRTDPDQVQFNLIALGPAA</sequence>
<accession>A0AAF0DTL3</accession>
<name>A0AAF0DTL3_9BASI</name>
<dbReference type="GO" id="GO:0016579">
    <property type="term" value="P:protein deubiquitination"/>
    <property type="evidence" value="ECO:0007669"/>
    <property type="project" value="TreeGrafter"/>
</dbReference>
<comment type="catalytic activity">
    <reaction evidence="1 7 8">
        <text>Thiol-dependent hydrolysis of ester, thioester, amide, peptide and isopeptide bonds formed by the C-terminal Gly of ubiquitin (a 76-residue protein attached to proteins as an intracellular targeting signal).</text>
        <dbReference type="EC" id="3.4.19.12"/>
    </reaction>
</comment>
<evidence type="ECO:0000313" key="11">
    <source>
        <dbReference type="Proteomes" id="UP001216638"/>
    </source>
</evidence>
<dbReference type="InterPro" id="IPR001578">
    <property type="entry name" value="Peptidase_C12_UCH"/>
</dbReference>
<evidence type="ECO:0000256" key="1">
    <source>
        <dbReference type="ARBA" id="ARBA00000707"/>
    </source>
</evidence>
<dbReference type="Proteomes" id="UP001216638">
    <property type="component" value="Chromosome 2"/>
</dbReference>